<proteinExistence type="predicted"/>
<name>A0A315AUP9_PRUYE</name>
<dbReference type="OrthoDB" id="40579at2759"/>
<comment type="caution">
    <text evidence="1">The sequence shown here is derived from an EMBL/GenBank/DDBJ whole genome shotgun (WGS) entry which is preliminary data.</text>
</comment>
<dbReference type="InterPro" id="IPR036412">
    <property type="entry name" value="HAD-like_sf"/>
</dbReference>
<evidence type="ECO:0000313" key="2">
    <source>
        <dbReference type="Proteomes" id="UP000250321"/>
    </source>
</evidence>
<evidence type="ECO:0000313" key="1">
    <source>
        <dbReference type="EMBL" id="PQQ17986.1"/>
    </source>
</evidence>
<dbReference type="STRING" id="2094558.A0A315AUP9"/>
<sequence>MASTQVGKRFILNQVLGSILQEDVYLQPAKVLSGLAPLEAVLFDIDRTLCDLDLIHFNAFHKMLHSVQENQEEAMSRRRFFAG</sequence>
<dbReference type="EMBL" id="PJQY01000128">
    <property type="protein sequence ID" value="PQQ17986.1"/>
    <property type="molecule type" value="Genomic_DNA"/>
</dbReference>
<dbReference type="Proteomes" id="UP000250321">
    <property type="component" value="Unassembled WGS sequence"/>
</dbReference>
<accession>A0A315AUP9</accession>
<dbReference type="SUPFAM" id="SSF56784">
    <property type="entry name" value="HAD-like"/>
    <property type="match status" value="1"/>
</dbReference>
<gene>
    <name evidence="1" type="ORF">Pyn_00655</name>
</gene>
<reference evidence="1 2" key="1">
    <citation type="submission" date="2018-02" db="EMBL/GenBank/DDBJ databases">
        <title>Draft genome of wild Prunus yedoensis var. nudiflora.</title>
        <authorList>
            <person name="Baek S."/>
            <person name="Kim J.-H."/>
            <person name="Choi K."/>
            <person name="Kim G.-B."/>
            <person name="Cho A."/>
            <person name="Jang H."/>
            <person name="Shin C.-H."/>
            <person name="Yu H.-J."/>
            <person name="Mun J.-H."/>
        </authorList>
    </citation>
    <scope>NUCLEOTIDE SEQUENCE [LARGE SCALE GENOMIC DNA]</scope>
    <source>
        <strain evidence="2">cv. Jeju island</strain>
        <tissue evidence="1">Leaf</tissue>
    </source>
</reference>
<keyword evidence="2" id="KW-1185">Reference proteome</keyword>
<dbReference type="AlphaFoldDB" id="A0A315AUP9"/>
<organism evidence="1 2">
    <name type="scientific">Prunus yedoensis var. nudiflora</name>
    <dbReference type="NCBI Taxonomy" id="2094558"/>
    <lineage>
        <taxon>Eukaryota</taxon>
        <taxon>Viridiplantae</taxon>
        <taxon>Streptophyta</taxon>
        <taxon>Embryophyta</taxon>
        <taxon>Tracheophyta</taxon>
        <taxon>Spermatophyta</taxon>
        <taxon>Magnoliopsida</taxon>
        <taxon>eudicotyledons</taxon>
        <taxon>Gunneridae</taxon>
        <taxon>Pentapetalae</taxon>
        <taxon>rosids</taxon>
        <taxon>fabids</taxon>
        <taxon>Rosales</taxon>
        <taxon>Rosaceae</taxon>
        <taxon>Amygdaloideae</taxon>
        <taxon>Amygdaleae</taxon>
        <taxon>Prunus</taxon>
    </lineage>
</organism>
<protein>
    <submittedName>
        <fullName evidence="1">Uncharacterized protein</fullName>
    </submittedName>
</protein>